<reference evidence="4" key="1">
    <citation type="submission" date="2020-05" db="EMBL/GenBank/DDBJ databases">
        <authorList>
            <person name="Chiriac C."/>
            <person name="Salcher M."/>
            <person name="Ghai R."/>
            <person name="Kavagutti S V."/>
        </authorList>
    </citation>
    <scope>NUCLEOTIDE SEQUENCE</scope>
</reference>
<dbReference type="EMBL" id="LR797099">
    <property type="protein sequence ID" value="CAB4186813.1"/>
    <property type="molecule type" value="Genomic_DNA"/>
</dbReference>
<proteinExistence type="predicted"/>
<dbReference type="InterPro" id="IPR055245">
    <property type="entry name" value="HTH_proteobacteria"/>
</dbReference>
<dbReference type="EMBL" id="LR796758">
    <property type="protein sequence ID" value="CAB4163803.1"/>
    <property type="molecule type" value="Genomic_DNA"/>
</dbReference>
<evidence type="ECO:0000313" key="4">
    <source>
        <dbReference type="EMBL" id="CAB4186813.1"/>
    </source>
</evidence>
<evidence type="ECO:0000259" key="1">
    <source>
        <dbReference type="Pfam" id="PF14090"/>
    </source>
</evidence>
<name>A0A6J5QQM2_9CAUD</name>
<evidence type="ECO:0000313" key="3">
    <source>
        <dbReference type="EMBL" id="CAB4165535.1"/>
    </source>
</evidence>
<sequence>MKLISKDSKTYKLFRAMHNGDAVTSAQAEKRFGIKNISAEASRIRSHGFAVYSNTRKAGNGVNVTEYVLGKPSRKIVALGYKAQQLGLVL</sequence>
<gene>
    <name evidence="4" type="ORF">UFOVP1146_159</name>
    <name evidence="5" type="ORF">UFOVP1638_406</name>
    <name evidence="2" type="ORF">UFOVP812_72</name>
    <name evidence="3" type="ORF">UFOVP818_71</name>
</gene>
<evidence type="ECO:0000313" key="5">
    <source>
        <dbReference type="EMBL" id="CAB4221583.1"/>
    </source>
</evidence>
<feature type="domain" description="Winged helix-turn-helix" evidence="1">
    <location>
        <begin position="12"/>
        <end position="71"/>
    </location>
</feature>
<protein>
    <submittedName>
        <fullName evidence="4">Helix-turn-helix domain containing protein</fullName>
    </submittedName>
</protein>
<accession>A0A6J5QQM2</accession>
<dbReference type="Pfam" id="PF14090">
    <property type="entry name" value="HTH_39"/>
    <property type="match status" value="1"/>
</dbReference>
<dbReference type="EMBL" id="LR797502">
    <property type="protein sequence ID" value="CAB4221583.1"/>
    <property type="molecule type" value="Genomic_DNA"/>
</dbReference>
<evidence type="ECO:0000313" key="2">
    <source>
        <dbReference type="EMBL" id="CAB4163803.1"/>
    </source>
</evidence>
<dbReference type="EMBL" id="LR796776">
    <property type="protein sequence ID" value="CAB4165535.1"/>
    <property type="molecule type" value="Genomic_DNA"/>
</dbReference>
<organism evidence="4">
    <name type="scientific">uncultured Caudovirales phage</name>
    <dbReference type="NCBI Taxonomy" id="2100421"/>
    <lineage>
        <taxon>Viruses</taxon>
        <taxon>Duplodnaviria</taxon>
        <taxon>Heunggongvirae</taxon>
        <taxon>Uroviricota</taxon>
        <taxon>Caudoviricetes</taxon>
        <taxon>Peduoviridae</taxon>
        <taxon>Maltschvirus</taxon>
        <taxon>Maltschvirus maltsch</taxon>
    </lineage>
</organism>